<dbReference type="Proteomes" id="UP001576708">
    <property type="component" value="Unassembled WGS sequence"/>
</dbReference>
<evidence type="ECO:0000256" key="3">
    <source>
        <dbReference type="ARBA" id="ARBA00023125"/>
    </source>
</evidence>
<dbReference type="InterPro" id="IPR037402">
    <property type="entry name" value="YidZ_PBP2"/>
</dbReference>
<accession>A0ABV4VLT9</accession>
<comment type="similarity">
    <text evidence="1">Belongs to the LysR transcriptional regulatory family.</text>
</comment>
<feature type="domain" description="HTH lysR-type" evidence="5">
    <location>
        <begin position="9"/>
        <end position="66"/>
    </location>
</feature>
<dbReference type="EMBL" id="JBHFGU010000005">
    <property type="protein sequence ID" value="MFB2621283.1"/>
    <property type="molecule type" value="Genomic_DNA"/>
</dbReference>
<comment type="caution">
    <text evidence="6">The sequence shown here is derived from an EMBL/GenBank/DDBJ whole genome shotgun (WGS) entry which is preliminary data.</text>
</comment>
<organism evidence="6 7">
    <name type="scientific">Shewanella mangrovisoli</name>
    <dbReference type="NCBI Taxonomy" id="2864211"/>
    <lineage>
        <taxon>Bacteria</taxon>
        <taxon>Pseudomonadati</taxon>
        <taxon>Pseudomonadota</taxon>
        <taxon>Gammaproteobacteria</taxon>
        <taxon>Alteromonadales</taxon>
        <taxon>Shewanellaceae</taxon>
        <taxon>Shewanella</taxon>
    </lineage>
</organism>
<dbReference type="InterPro" id="IPR000847">
    <property type="entry name" value="LysR_HTH_N"/>
</dbReference>
<dbReference type="CDD" id="cd08417">
    <property type="entry name" value="PBP2_Nitroaromatics_like"/>
    <property type="match status" value="1"/>
</dbReference>
<dbReference type="Gene3D" id="3.40.190.10">
    <property type="entry name" value="Periplasmic binding protein-like II"/>
    <property type="match status" value="2"/>
</dbReference>
<keyword evidence="7" id="KW-1185">Reference proteome</keyword>
<dbReference type="InterPro" id="IPR036390">
    <property type="entry name" value="WH_DNA-bd_sf"/>
</dbReference>
<dbReference type="RefSeq" id="WP_342202274.1">
    <property type="nucleotide sequence ID" value="NZ_JBCATE010000005.1"/>
</dbReference>
<sequence length="336" mass="38235">MNLDNLARIDLNLLVILKVLLEEQSVTRAASRLHISQSALSKSLNRLRETLDDPLFQRTAHGLKPTAHALNIGLKLPNILQDLYQLTQPPTFTPASSNRQFSFAMVESAYETLIPYFIGPLLSTAPNLKLDSYVWTEKSMHDLQQGQIDFGISGRDLHPLSDSQTDRLPDGISCQTLFTDRQVCLVRQDHPLMTALTSPQWDLSMYLDMAHVQVRCEGSDWWALDYFLADLGHRRKISTTVPDFYGAASICAHSDLIFTLPSSFALHACKLYPLRLLPLPFEFIPMAYVLLWHQRNDEDQGHKWMRDTICQSVEKLMQPYDKSHKKAQGTSVPWAD</sequence>
<evidence type="ECO:0000256" key="4">
    <source>
        <dbReference type="ARBA" id="ARBA00023163"/>
    </source>
</evidence>
<dbReference type="InterPro" id="IPR005119">
    <property type="entry name" value="LysR_subst-bd"/>
</dbReference>
<evidence type="ECO:0000256" key="1">
    <source>
        <dbReference type="ARBA" id="ARBA00009437"/>
    </source>
</evidence>
<protein>
    <submittedName>
        <fullName evidence="6">LysR family transcriptional regulator</fullName>
    </submittedName>
</protein>
<dbReference type="Pfam" id="PF00126">
    <property type="entry name" value="HTH_1"/>
    <property type="match status" value="1"/>
</dbReference>
<dbReference type="Gene3D" id="1.10.10.10">
    <property type="entry name" value="Winged helix-like DNA-binding domain superfamily/Winged helix DNA-binding domain"/>
    <property type="match status" value="1"/>
</dbReference>
<evidence type="ECO:0000313" key="7">
    <source>
        <dbReference type="Proteomes" id="UP001576708"/>
    </source>
</evidence>
<evidence type="ECO:0000259" key="5">
    <source>
        <dbReference type="PROSITE" id="PS50931"/>
    </source>
</evidence>
<reference evidence="6 7" key="1">
    <citation type="submission" date="2024-09" db="EMBL/GenBank/DDBJ databases">
        <authorList>
            <person name="Zhang Y."/>
        </authorList>
    </citation>
    <scope>NUCLEOTIDE SEQUENCE [LARGE SCALE GENOMIC DNA]</scope>
    <source>
        <strain evidence="6 7">ZJ318</strain>
    </source>
</reference>
<evidence type="ECO:0000256" key="2">
    <source>
        <dbReference type="ARBA" id="ARBA00023015"/>
    </source>
</evidence>
<proteinExistence type="inferred from homology"/>
<dbReference type="InterPro" id="IPR036388">
    <property type="entry name" value="WH-like_DNA-bd_sf"/>
</dbReference>
<dbReference type="PANTHER" id="PTHR30118">
    <property type="entry name" value="HTH-TYPE TRANSCRIPTIONAL REGULATOR LEUO-RELATED"/>
    <property type="match status" value="1"/>
</dbReference>
<dbReference type="PROSITE" id="PS50931">
    <property type="entry name" value="HTH_LYSR"/>
    <property type="match status" value="1"/>
</dbReference>
<dbReference type="InterPro" id="IPR050389">
    <property type="entry name" value="LysR-type_TF"/>
</dbReference>
<gene>
    <name evidence="6" type="ORF">ACE02W_15845</name>
</gene>
<dbReference type="SUPFAM" id="SSF46785">
    <property type="entry name" value="Winged helix' DNA-binding domain"/>
    <property type="match status" value="1"/>
</dbReference>
<dbReference type="SUPFAM" id="SSF53850">
    <property type="entry name" value="Periplasmic binding protein-like II"/>
    <property type="match status" value="1"/>
</dbReference>
<keyword evidence="2" id="KW-0805">Transcription regulation</keyword>
<dbReference type="PANTHER" id="PTHR30118:SF7">
    <property type="entry name" value="TRANSCRIPTIONAL REGULATOR LYSR FAMILY"/>
    <property type="match status" value="1"/>
</dbReference>
<name>A0ABV4VLT9_9GAMM</name>
<keyword evidence="3" id="KW-0238">DNA-binding</keyword>
<dbReference type="Pfam" id="PF03466">
    <property type="entry name" value="LysR_substrate"/>
    <property type="match status" value="1"/>
</dbReference>
<evidence type="ECO:0000313" key="6">
    <source>
        <dbReference type="EMBL" id="MFB2621283.1"/>
    </source>
</evidence>
<keyword evidence="4" id="KW-0804">Transcription</keyword>
<dbReference type="PRINTS" id="PR00039">
    <property type="entry name" value="HTHLYSR"/>
</dbReference>